<feature type="domain" description="Dockerin" evidence="8">
    <location>
        <begin position="758"/>
        <end position="828"/>
    </location>
</feature>
<dbReference type="InterPro" id="IPR048758">
    <property type="entry name" value="CBM30"/>
</dbReference>
<dbReference type="eggNOG" id="COG5492">
    <property type="taxonomic scope" value="Bacteria"/>
</dbReference>
<dbReference type="InterPro" id="IPR018247">
    <property type="entry name" value="EF_Hand_1_Ca_BS"/>
</dbReference>
<reference evidence="9 10" key="2">
    <citation type="journal article" date="2012" name="Stand. Genomic Sci.">
        <title>Complete Genome Sequence of Clostridium clariflavum DSM 19732.</title>
        <authorList>
            <person name="Izquierdo J.A."/>
            <person name="Goodwin L."/>
            <person name="Davenport K.W."/>
            <person name="Teshima H."/>
            <person name="Bruce D."/>
            <person name="Detter C."/>
            <person name="Tapia R."/>
            <person name="Han S."/>
            <person name="Land M."/>
            <person name="Hauser L."/>
            <person name="Jeffries C.D."/>
            <person name="Han J."/>
            <person name="Pitluck S."/>
            <person name="Nolan M."/>
            <person name="Chen A."/>
            <person name="Huntemann M."/>
            <person name="Mavromatis K."/>
            <person name="Mikhailova N."/>
            <person name="Liolios K."/>
            <person name="Woyke T."/>
            <person name="Lynd L.R."/>
        </authorList>
    </citation>
    <scope>NUCLEOTIDE SEQUENCE [LARGE SCALE GENOMIC DNA]</scope>
    <source>
        <strain evidence="10">DSM 19732 / NBRC 101661 / EBR45</strain>
    </source>
</reference>
<dbReference type="Pfam" id="PF02927">
    <property type="entry name" value="CelD_N"/>
    <property type="match status" value="1"/>
</dbReference>
<evidence type="ECO:0000313" key="10">
    <source>
        <dbReference type="Proteomes" id="UP000005435"/>
    </source>
</evidence>
<dbReference type="CDD" id="cd14256">
    <property type="entry name" value="Dockerin_I"/>
    <property type="match status" value="1"/>
</dbReference>
<dbReference type="InterPro" id="IPR008979">
    <property type="entry name" value="Galactose-bd-like_sf"/>
</dbReference>
<keyword evidence="5" id="KW-0326">Glycosidase</keyword>
<dbReference type="HOGENOM" id="CLU_011292_0_0_9"/>
<dbReference type="InterPro" id="IPR012341">
    <property type="entry name" value="6hp_glycosidase-like_sf"/>
</dbReference>
<dbReference type="PROSITE" id="PS51766">
    <property type="entry name" value="DOCKERIN"/>
    <property type="match status" value="1"/>
</dbReference>
<evidence type="ECO:0000313" key="9">
    <source>
        <dbReference type="EMBL" id="AEV69564.1"/>
    </source>
</evidence>
<evidence type="ECO:0000256" key="4">
    <source>
        <dbReference type="ARBA" id="ARBA00023277"/>
    </source>
</evidence>
<dbReference type="Gene3D" id="2.60.40.10">
    <property type="entry name" value="Immunoglobulins"/>
    <property type="match status" value="1"/>
</dbReference>
<dbReference type="CDD" id="cd02850">
    <property type="entry name" value="E_set_Cellulase_N"/>
    <property type="match status" value="1"/>
</dbReference>
<evidence type="ECO:0000259" key="8">
    <source>
        <dbReference type="PROSITE" id="PS51766"/>
    </source>
</evidence>
<dbReference type="AlphaFoldDB" id="G8LUD2"/>
<keyword evidence="3" id="KW-0136">Cellulose degradation</keyword>
<dbReference type="InterPro" id="IPR001701">
    <property type="entry name" value="Glyco_hydro_9"/>
</dbReference>
<dbReference type="InterPro" id="IPR004197">
    <property type="entry name" value="Cellulase_Ig-like"/>
</dbReference>
<gene>
    <name evidence="9" type="ordered locus">Clocl_3029</name>
</gene>
<feature type="signal peptide" evidence="7">
    <location>
        <begin position="1"/>
        <end position="26"/>
    </location>
</feature>
<dbReference type="Pfam" id="PF00759">
    <property type="entry name" value="Glyco_hydro_9"/>
    <property type="match status" value="1"/>
</dbReference>
<keyword evidence="2" id="KW-0378">Hydrolase</keyword>
<dbReference type="SUPFAM" id="SSF63446">
    <property type="entry name" value="Type I dockerin domain"/>
    <property type="match status" value="1"/>
</dbReference>
<dbReference type="SUPFAM" id="SSF49785">
    <property type="entry name" value="Galactose-binding domain-like"/>
    <property type="match status" value="1"/>
</dbReference>
<dbReference type="STRING" id="720554.Clocl_3029"/>
<dbReference type="KEGG" id="ccl:Clocl_3029"/>
<protein>
    <submittedName>
        <fullName evidence="9">Dockerin-like protein</fullName>
    </submittedName>
</protein>
<dbReference type="InterPro" id="IPR036439">
    <property type="entry name" value="Dockerin_dom_sf"/>
</dbReference>
<dbReference type="Gene3D" id="1.50.10.10">
    <property type="match status" value="1"/>
</dbReference>
<dbReference type="Pfam" id="PF00404">
    <property type="entry name" value="Dockerin_1"/>
    <property type="match status" value="1"/>
</dbReference>
<keyword evidence="7" id="KW-0732">Signal</keyword>
<evidence type="ECO:0000256" key="2">
    <source>
        <dbReference type="ARBA" id="ARBA00022801"/>
    </source>
</evidence>
<dbReference type="Gene3D" id="2.60.120.430">
    <property type="entry name" value="Galactose-binding lectin"/>
    <property type="match status" value="1"/>
</dbReference>
<dbReference type="EMBL" id="CP003065">
    <property type="protein sequence ID" value="AEV69564.1"/>
    <property type="molecule type" value="Genomic_DNA"/>
</dbReference>
<evidence type="ECO:0000256" key="5">
    <source>
        <dbReference type="ARBA" id="ARBA00023295"/>
    </source>
</evidence>
<keyword evidence="6" id="KW-0624">Polysaccharide degradation</keyword>
<dbReference type="RefSeq" id="WP_014256110.1">
    <property type="nucleotide sequence ID" value="NC_016627.1"/>
</dbReference>
<keyword evidence="10" id="KW-1185">Reference proteome</keyword>
<name>G8LUD2_ACECE</name>
<organism evidence="9 10">
    <name type="scientific">Acetivibrio clariflavus (strain DSM 19732 / NBRC 101661 / EBR45)</name>
    <name type="common">Clostridium clariflavum</name>
    <dbReference type="NCBI Taxonomy" id="720554"/>
    <lineage>
        <taxon>Bacteria</taxon>
        <taxon>Bacillati</taxon>
        <taxon>Bacillota</taxon>
        <taxon>Clostridia</taxon>
        <taxon>Eubacteriales</taxon>
        <taxon>Oscillospiraceae</taxon>
        <taxon>Acetivibrio</taxon>
    </lineage>
</organism>
<dbReference type="InterPro" id="IPR002105">
    <property type="entry name" value="Dockerin_1_rpt"/>
</dbReference>
<dbReference type="InterPro" id="IPR016134">
    <property type="entry name" value="Dockerin_dom"/>
</dbReference>
<dbReference type="GO" id="GO:0030245">
    <property type="term" value="P:cellulose catabolic process"/>
    <property type="evidence" value="ECO:0007669"/>
    <property type="project" value="UniProtKB-KW"/>
</dbReference>
<dbReference type="InterPro" id="IPR008928">
    <property type="entry name" value="6-hairpin_glycosidase_sf"/>
</dbReference>
<dbReference type="SUPFAM" id="SSF48208">
    <property type="entry name" value="Six-hairpin glycosidases"/>
    <property type="match status" value="1"/>
</dbReference>
<reference evidence="10" key="1">
    <citation type="submission" date="2011-12" db="EMBL/GenBank/DDBJ databases">
        <title>Complete sequence of Clostridium clariflavum DSM 19732.</title>
        <authorList>
            <consortium name="US DOE Joint Genome Institute"/>
            <person name="Lucas S."/>
            <person name="Han J."/>
            <person name="Lapidus A."/>
            <person name="Cheng J.-F."/>
            <person name="Goodwin L."/>
            <person name="Pitluck S."/>
            <person name="Peters L."/>
            <person name="Teshima H."/>
            <person name="Detter J.C."/>
            <person name="Han C."/>
            <person name="Tapia R."/>
            <person name="Land M."/>
            <person name="Hauser L."/>
            <person name="Kyrpides N."/>
            <person name="Ivanova N."/>
            <person name="Pagani I."/>
            <person name="Kitzmiller T."/>
            <person name="Lynd L."/>
            <person name="Izquierdo J."/>
            <person name="Woyke T."/>
        </authorList>
    </citation>
    <scope>NUCLEOTIDE SEQUENCE [LARGE SCALE GENOMIC DNA]</scope>
    <source>
        <strain evidence="10">DSM 19732 / NBRC 101661 / EBR45</strain>
    </source>
</reference>
<feature type="chain" id="PRO_5003510884" evidence="7">
    <location>
        <begin position="27"/>
        <end position="831"/>
    </location>
</feature>
<dbReference type="InterPro" id="IPR014756">
    <property type="entry name" value="Ig_E-set"/>
</dbReference>
<dbReference type="InterPro" id="IPR013783">
    <property type="entry name" value="Ig-like_fold"/>
</dbReference>
<accession>G8LUD2</accession>
<dbReference type="Pfam" id="PF21582">
    <property type="entry name" value="CBM30"/>
    <property type="match status" value="1"/>
</dbReference>
<sequence length="831" mass="92878" precursor="true">MRKGKVSLFLVVTLLASLLTPAASKAATPPEDYRKLQDIQIFLNKPVTGWSGSGAEELETENSTLPVDATEKYNGLPSLRLNVSKAVTSGWWISLLTLREWNTHDISQYVENGFIEFNIKGKDGGENFIIGLRDKVYERAIGTELDVKTVINKYIDISTEWQHVKIPLRDIVTAGGGFDATSVTCLFLEKAHVNPFTVWINDLKITSPDNEKSFTAIKVNQVGFLPDAEKYALVTGFMEELQASEGTAFEVRSAKDDSVVYEGKLTLVTECEPIDSGEKILKADFSGLTEEGEYYICVSGIEEKSYKFKIGSNLYEGLLYDALRYFYYQRQGIDLVEPYAQGFARKDLTPMDNAVRSQLPTVTKTFELTKGWYDAGDFGKYVNAGATALSDLFWTYEMFTENMKNFEVNIPESGDSIPDILDEARWELEWMLKMQDPVSGGFYPRVQSDNDDNITMRILKNANGCTTDDSACAAAVLAHAYLLYKDIDSEFAEKCLEAAEVAWKFLEKNPKNIVSPSGPYNVTNDRADRLWAAASLYRATGDEVYNTYFLNNYKSFEGNFTNSYAYAHTWGNMWLTAYICYMKADNVDESAAAWIKTAFGKWLNLILNRYENNPWNNTIVPGNYYWGINMQVMNVPMDAIIVSQFVDSVDISKVREMAFGSLNWLLGTNPMSISYVSGHGENSVKRVYSIIYNNDGKPGIPNGYMPGGPNAYEGAGLSRFAAKCYTTSSGDWVANEHTVYWNSALVFMAAYANSKQTVGFILGDVDGNGKIDSIDFATLKQYMLGMIKTLPSPYEEIAADVDGNGTINVIDLAYLKKYLLGMISKFPAEVN</sequence>
<dbReference type="eggNOG" id="COG4409">
    <property type="taxonomic scope" value="Bacteria"/>
</dbReference>
<dbReference type="GO" id="GO:0008810">
    <property type="term" value="F:cellulase activity"/>
    <property type="evidence" value="ECO:0007669"/>
    <property type="project" value="InterPro"/>
</dbReference>
<evidence type="ECO:0000256" key="1">
    <source>
        <dbReference type="ARBA" id="ARBA00007072"/>
    </source>
</evidence>
<dbReference type="OrthoDB" id="9758662at2"/>
<proteinExistence type="inferred from homology"/>
<comment type="similarity">
    <text evidence="1">Belongs to the glycosyl hydrolase 9 (cellulase E) family.</text>
</comment>
<dbReference type="Gene3D" id="1.10.1330.10">
    <property type="entry name" value="Dockerin domain"/>
    <property type="match status" value="1"/>
</dbReference>
<dbReference type="PROSITE" id="PS00018">
    <property type="entry name" value="EF_HAND_1"/>
    <property type="match status" value="2"/>
</dbReference>
<keyword evidence="4" id="KW-0119">Carbohydrate metabolism</keyword>
<dbReference type="Proteomes" id="UP000005435">
    <property type="component" value="Chromosome"/>
</dbReference>
<evidence type="ECO:0000256" key="6">
    <source>
        <dbReference type="ARBA" id="ARBA00023326"/>
    </source>
</evidence>
<evidence type="ECO:0000256" key="3">
    <source>
        <dbReference type="ARBA" id="ARBA00023001"/>
    </source>
</evidence>
<dbReference type="SUPFAM" id="SSF81296">
    <property type="entry name" value="E set domains"/>
    <property type="match status" value="1"/>
</dbReference>
<dbReference type="PANTHER" id="PTHR22298">
    <property type="entry name" value="ENDO-1,4-BETA-GLUCANASE"/>
    <property type="match status" value="1"/>
</dbReference>
<evidence type="ECO:0000256" key="7">
    <source>
        <dbReference type="SAM" id="SignalP"/>
    </source>
</evidence>